<dbReference type="AlphaFoldDB" id="A0A5C5X0N3"/>
<dbReference type="OrthoDB" id="284399at2"/>
<gene>
    <name evidence="1" type="ORF">CA85_42310</name>
</gene>
<evidence type="ECO:0000313" key="2">
    <source>
        <dbReference type="Proteomes" id="UP000318053"/>
    </source>
</evidence>
<accession>A0A5C5X0N3</accession>
<dbReference type="EMBL" id="SJPK01000013">
    <property type="protein sequence ID" value="TWT56418.1"/>
    <property type="molecule type" value="Genomic_DNA"/>
</dbReference>
<keyword evidence="2" id="KW-1185">Reference proteome</keyword>
<dbReference type="Pfam" id="PF14019">
    <property type="entry name" value="DUF4235"/>
    <property type="match status" value="1"/>
</dbReference>
<name>A0A5C5X0N3_9BACT</name>
<reference evidence="1 2" key="1">
    <citation type="submission" date="2019-02" db="EMBL/GenBank/DDBJ databases">
        <title>Deep-cultivation of Planctomycetes and their phenomic and genomic characterization uncovers novel biology.</title>
        <authorList>
            <person name="Wiegand S."/>
            <person name="Jogler M."/>
            <person name="Boedeker C."/>
            <person name="Pinto D."/>
            <person name="Vollmers J."/>
            <person name="Rivas-Marin E."/>
            <person name="Kohn T."/>
            <person name="Peeters S.H."/>
            <person name="Heuer A."/>
            <person name="Rast P."/>
            <person name="Oberbeckmann S."/>
            <person name="Bunk B."/>
            <person name="Jeske O."/>
            <person name="Meyerdierks A."/>
            <person name="Storesund J.E."/>
            <person name="Kallscheuer N."/>
            <person name="Luecker S."/>
            <person name="Lage O.M."/>
            <person name="Pohl T."/>
            <person name="Merkel B.J."/>
            <person name="Hornburger P."/>
            <person name="Mueller R.-W."/>
            <person name="Bruemmer F."/>
            <person name="Labrenz M."/>
            <person name="Spormann A.M."/>
            <person name="Op Den Camp H."/>
            <person name="Overmann J."/>
            <person name="Amann R."/>
            <person name="Jetten M.S.M."/>
            <person name="Mascher T."/>
            <person name="Medema M.H."/>
            <person name="Devos D.P."/>
            <person name="Kaster A.-K."/>
            <person name="Ovreas L."/>
            <person name="Rohde M."/>
            <person name="Galperin M.Y."/>
            <person name="Jogler C."/>
        </authorList>
    </citation>
    <scope>NUCLEOTIDE SEQUENCE [LARGE SCALE GENOMIC DNA]</scope>
    <source>
        <strain evidence="1 2">CA85</strain>
    </source>
</reference>
<evidence type="ECO:0008006" key="3">
    <source>
        <dbReference type="Google" id="ProtNLM"/>
    </source>
</evidence>
<dbReference type="InterPro" id="IPR025329">
    <property type="entry name" value="DUF4235"/>
</dbReference>
<organism evidence="1 2">
    <name type="scientific">Allorhodopirellula solitaria</name>
    <dbReference type="NCBI Taxonomy" id="2527987"/>
    <lineage>
        <taxon>Bacteria</taxon>
        <taxon>Pseudomonadati</taxon>
        <taxon>Planctomycetota</taxon>
        <taxon>Planctomycetia</taxon>
        <taxon>Pirellulales</taxon>
        <taxon>Pirellulaceae</taxon>
        <taxon>Allorhodopirellula</taxon>
    </lineage>
</organism>
<evidence type="ECO:0000313" key="1">
    <source>
        <dbReference type="EMBL" id="TWT56418.1"/>
    </source>
</evidence>
<proteinExistence type="predicted"/>
<dbReference type="Proteomes" id="UP000318053">
    <property type="component" value="Unassembled WGS sequence"/>
</dbReference>
<comment type="caution">
    <text evidence="1">The sequence shown here is derived from an EMBL/GenBank/DDBJ whole genome shotgun (WGS) entry which is preliminary data.</text>
</comment>
<dbReference type="RefSeq" id="WP_146393088.1">
    <property type="nucleotide sequence ID" value="NZ_SJPK01000013.1"/>
</dbReference>
<protein>
    <recommendedName>
        <fullName evidence="3">DUF4235 domain-containing protein</fullName>
    </recommendedName>
</protein>
<sequence>MLDTIQDRYERIRDDVSERSGVGQPDERNAGISTTESVIALAAAVGATFVARELLETTWRTTLDRDPPKNPASREVAWKEAMLWGAASGALVGIARIASRRLSTGAVRRLRS</sequence>